<feature type="compositionally biased region" description="Pro residues" evidence="1">
    <location>
        <begin position="216"/>
        <end position="231"/>
    </location>
</feature>
<comment type="caution">
    <text evidence="4">The sequence shown here is derived from an EMBL/GenBank/DDBJ whole genome shotgun (WGS) entry which is preliminary data.</text>
</comment>
<dbReference type="EMBL" id="JBDIZK010000003">
    <property type="protein sequence ID" value="MEN3746785.1"/>
    <property type="molecule type" value="Genomic_DNA"/>
</dbReference>
<dbReference type="PROSITE" id="PS51724">
    <property type="entry name" value="SPOR"/>
    <property type="match status" value="1"/>
</dbReference>
<accession>A0ABV0B9M4</accession>
<evidence type="ECO:0000313" key="4">
    <source>
        <dbReference type="EMBL" id="MEN3746785.1"/>
    </source>
</evidence>
<dbReference type="InterPro" id="IPR036680">
    <property type="entry name" value="SPOR-like_sf"/>
</dbReference>
<dbReference type="Proteomes" id="UP001427805">
    <property type="component" value="Unassembled WGS sequence"/>
</dbReference>
<sequence length="320" mass="34561">MVFGIGAACALLAACPQSLAQQAGTEPVKAGVDAWERGDYAGAVERWRPEALKGNADAQFNLGQAYKLGRGVKPDLNLAEEWYRKAAVQGHPEAQDNYGLILFQNNKRPQALEWLERSAARGEPRAQFVLGTLYFNGDSVARDWVRAYALTTRASQAGLPQASAALSQMDRYISLGDRQKGLTLARELERSASLPQSPITVEPTTPPVRVAAGEKPAPPRQTRPEPRPSPTPRTARPAPAPAPKPTAPPRDGGWRVQLGAFGDAGNARRLWAQSARRFPGRQVYYPRRGPLTRVLVGPYGSRAEAAAACRGISPCVPVTN</sequence>
<dbReference type="InterPro" id="IPR011990">
    <property type="entry name" value="TPR-like_helical_dom_sf"/>
</dbReference>
<evidence type="ECO:0000256" key="1">
    <source>
        <dbReference type="SAM" id="MobiDB-lite"/>
    </source>
</evidence>
<dbReference type="RefSeq" id="WP_346246046.1">
    <property type="nucleotide sequence ID" value="NZ_JBDIZK010000003.1"/>
</dbReference>
<organism evidence="4 5">
    <name type="scientific">Sphingomonas rustica</name>
    <dbReference type="NCBI Taxonomy" id="3103142"/>
    <lineage>
        <taxon>Bacteria</taxon>
        <taxon>Pseudomonadati</taxon>
        <taxon>Pseudomonadota</taxon>
        <taxon>Alphaproteobacteria</taxon>
        <taxon>Sphingomonadales</taxon>
        <taxon>Sphingomonadaceae</taxon>
        <taxon>Sphingomonas</taxon>
    </lineage>
</organism>
<feature type="region of interest" description="Disordered" evidence="1">
    <location>
        <begin position="188"/>
        <end position="253"/>
    </location>
</feature>
<dbReference type="SMART" id="SM00671">
    <property type="entry name" value="SEL1"/>
    <property type="match status" value="3"/>
</dbReference>
<gene>
    <name evidence="4" type="ORF">TPR58_06375</name>
</gene>
<dbReference type="Gene3D" id="3.30.70.1070">
    <property type="entry name" value="Sporulation related repeat"/>
    <property type="match status" value="1"/>
</dbReference>
<feature type="domain" description="SPOR" evidence="3">
    <location>
        <begin position="248"/>
        <end position="320"/>
    </location>
</feature>
<dbReference type="InterPro" id="IPR007730">
    <property type="entry name" value="SPOR-like_dom"/>
</dbReference>
<dbReference type="PANTHER" id="PTHR45011:SF1">
    <property type="entry name" value="DAP3-BINDING CELL DEATH ENHANCER 1"/>
    <property type="match status" value="1"/>
</dbReference>
<dbReference type="SUPFAM" id="SSF81901">
    <property type="entry name" value="HCP-like"/>
    <property type="match status" value="1"/>
</dbReference>
<keyword evidence="5" id="KW-1185">Reference proteome</keyword>
<dbReference type="Gene3D" id="1.25.40.10">
    <property type="entry name" value="Tetratricopeptide repeat domain"/>
    <property type="match status" value="1"/>
</dbReference>
<feature type="compositionally biased region" description="Pro residues" evidence="1">
    <location>
        <begin position="238"/>
        <end position="248"/>
    </location>
</feature>
<evidence type="ECO:0000313" key="5">
    <source>
        <dbReference type="Proteomes" id="UP001427805"/>
    </source>
</evidence>
<dbReference type="InterPro" id="IPR052748">
    <property type="entry name" value="ISR_Activator"/>
</dbReference>
<keyword evidence="2" id="KW-0732">Signal</keyword>
<proteinExistence type="predicted"/>
<feature type="signal peptide" evidence="2">
    <location>
        <begin position="1"/>
        <end position="20"/>
    </location>
</feature>
<dbReference type="Pfam" id="PF05036">
    <property type="entry name" value="SPOR"/>
    <property type="match status" value="1"/>
</dbReference>
<dbReference type="SUPFAM" id="SSF110997">
    <property type="entry name" value="Sporulation related repeat"/>
    <property type="match status" value="1"/>
</dbReference>
<evidence type="ECO:0000259" key="3">
    <source>
        <dbReference type="PROSITE" id="PS51724"/>
    </source>
</evidence>
<reference evidence="4 5" key="1">
    <citation type="submission" date="2024-05" db="EMBL/GenBank/DDBJ databases">
        <title>Sphingomonas sp. HF-S3 16S ribosomal RNA gene Genome sequencing and assembly.</title>
        <authorList>
            <person name="Lee H."/>
        </authorList>
    </citation>
    <scope>NUCLEOTIDE SEQUENCE [LARGE SCALE GENOMIC DNA]</scope>
    <source>
        <strain evidence="4 5">HF-S3</strain>
    </source>
</reference>
<dbReference type="Pfam" id="PF08238">
    <property type="entry name" value="Sel1"/>
    <property type="match status" value="3"/>
</dbReference>
<evidence type="ECO:0000256" key="2">
    <source>
        <dbReference type="SAM" id="SignalP"/>
    </source>
</evidence>
<feature type="compositionally biased region" description="Polar residues" evidence="1">
    <location>
        <begin position="193"/>
        <end position="203"/>
    </location>
</feature>
<feature type="chain" id="PRO_5046120801" evidence="2">
    <location>
        <begin position="21"/>
        <end position="320"/>
    </location>
</feature>
<dbReference type="InterPro" id="IPR006597">
    <property type="entry name" value="Sel1-like"/>
</dbReference>
<dbReference type="PANTHER" id="PTHR45011">
    <property type="entry name" value="DAP3-BINDING CELL DEATH ENHANCER 1"/>
    <property type="match status" value="1"/>
</dbReference>
<protein>
    <submittedName>
        <fullName evidence="4">SPOR domain-containing protein</fullName>
    </submittedName>
</protein>
<name>A0ABV0B9M4_9SPHN</name>